<dbReference type="Proteomes" id="UP000504636">
    <property type="component" value="Unplaced"/>
</dbReference>
<evidence type="ECO:0000313" key="4">
    <source>
        <dbReference type="RefSeq" id="XP_033578945.1"/>
    </source>
</evidence>
<protein>
    <recommendedName>
        <fullName evidence="5">F-box domain-containing protein</fullName>
    </recommendedName>
</protein>
<dbReference type="GeneID" id="54460621"/>
<dbReference type="AlphaFoldDB" id="A0A6A6YT82"/>
<dbReference type="OrthoDB" id="3899662at2759"/>
<organism evidence="2">
    <name type="scientific">Mytilinidion resinicola</name>
    <dbReference type="NCBI Taxonomy" id="574789"/>
    <lineage>
        <taxon>Eukaryota</taxon>
        <taxon>Fungi</taxon>
        <taxon>Dikarya</taxon>
        <taxon>Ascomycota</taxon>
        <taxon>Pezizomycotina</taxon>
        <taxon>Dothideomycetes</taxon>
        <taxon>Pleosporomycetidae</taxon>
        <taxon>Mytilinidiales</taxon>
        <taxon>Mytilinidiaceae</taxon>
        <taxon>Mytilinidion</taxon>
    </lineage>
</organism>
<evidence type="ECO:0000313" key="2">
    <source>
        <dbReference type="EMBL" id="KAF2811981.1"/>
    </source>
</evidence>
<dbReference type="RefSeq" id="XP_033578945.1">
    <property type="nucleotide sequence ID" value="XM_033719728.1"/>
</dbReference>
<evidence type="ECO:0000313" key="3">
    <source>
        <dbReference type="Proteomes" id="UP000504636"/>
    </source>
</evidence>
<feature type="region of interest" description="Disordered" evidence="1">
    <location>
        <begin position="233"/>
        <end position="253"/>
    </location>
</feature>
<feature type="region of interest" description="Disordered" evidence="1">
    <location>
        <begin position="176"/>
        <end position="215"/>
    </location>
</feature>
<dbReference type="EMBL" id="MU003698">
    <property type="protein sequence ID" value="KAF2811981.1"/>
    <property type="molecule type" value="Genomic_DNA"/>
</dbReference>
<proteinExistence type="predicted"/>
<feature type="compositionally biased region" description="Low complexity" evidence="1">
    <location>
        <begin position="177"/>
        <end position="215"/>
    </location>
</feature>
<reference evidence="2 4" key="1">
    <citation type="journal article" date="2020" name="Stud. Mycol.">
        <title>101 Dothideomycetes genomes: a test case for predicting lifestyles and emergence of pathogens.</title>
        <authorList>
            <person name="Haridas S."/>
            <person name="Albert R."/>
            <person name="Binder M."/>
            <person name="Bloem J."/>
            <person name="Labutti K."/>
            <person name="Salamov A."/>
            <person name="Andreopoulos B."/>
            <person name="Baker S."/>
            <person name="Barry K."/>
            <person name="Bills G."/>
            <person name="Bluhm B."/>
            <person name="Cannon C."/>
            <person name="Castanera R."/>
            <person name="Culley D."/>
            <person name="Daum C."/>
            <person name="Ezra D."/>
            <person name="Gonzalez J."/>
            <person name="Henrissat B."/>
            <person name="Kuo A."/>
            <person name="Liang C."/>
            <person name="Lipzen A."/>
            <person name="Lutzoni F."/>
            <person name="Magnuson J."/>
            <person name="Mondo S."/>
            <person name="Nolan M."/>
            <person name="Ohm R."/>
            <person name="Pangilinan J."/>
            <person name="Park H.-J."/>
            <person name="Ramirez L."/>
            <person name="Alfaro M."/>
            <person name="Sun H."/>
            <person name="Tritt A."/>
            <person name="Yoshinaga Y."/>
            <person name="Zwiers L.-H."/>
            <person name="Turgeon B."/>
            <person name="Goodwin S."/>
            <person name="Spatafora J."/>
            <person name="Crous P."/>
            <person name="Grigoriev I."/>
        </authorList>
    </citation>
    <scope>NUCLEOTIDE SEQUENCE</scope>
    <source>
        <strain evidence="2 4">CBS 304.34</strain>
    </source>
</reference>
<evidence type="ECO:0000256" key="1">
    <source>
        <dbReference type="SAM" id="MobiDB-lite"/>
    </source>
</evidence>
<reference evidence="4" key="3">
    <citation type="submission" date="2025-04" db="UniProtKB">
        <authorList>
            <consortium name="RefSeq"/>
        </authorList>
    </citation>
    <scope>IDENTIFICATION</scope>
    <source>
        <strain evidence="4">CBS 304.34</strain>
    </source>
</reference>
<gene>
    <name evidence="2 4" type="ORF">BDZ99DRAFT_461928</name>
</gene>
<evidence type="ECO:0008006" key="5">
    <source>
        <dbReference type="Google" id="ProtNLM"/>
    </source>
</evidence>
<reference evidence="4" key="2">
    <citation type="submission" date="2020-04" db="EMBL/GenBank/DDBJ databases">
        <authorList>
            <consortium name="NCBI Genome Project"/>
        </authorList>
    </citation>
    <scope>NUCLEOTIDE SEQUENCE</scope>
    <source>
        <strain evidence="4">CBS 304.34</strain>
    </source>
</reference>
<name>A0A6A6YT82_9PEZI</name>
<sequence>MPPPSDPHATSRSFLLELPTELRLAIYDFALSDPDSITITSAPVAGDDPRAPDYIPRNAIPGLPAHHVPLVRSCYDASLLSIINPISVDKPQDCGSNGHSGFPHPTSFALLQTSRQINVEVAEHIRFRAPKSTSSGLSLYASYPHGLLVLKALYPSLLRQARSVHICGYYTLKPQESTTSINSSSSSISSTASASTSMSATSNGSDSSSTQTSAADLATSAAASFRVNMQGRRPRVRLPTPPPHPVQHQPHPAETTTLAGSAMASLVRTLLPPAPTAGSTHPLPPPLFKNLELRVYYPDECAYSQVWSDDGSPVIDTLRNTSGGLIDMEVWRGRRGCGVAVKVRPNPGGRVVSTVWRRFEDAGGIGGRAKEGIWVLGEDWGKGEVAGGVERR</sequence>
<keyword evidence="3" id="KW-1185">Reference proteome</keyword>
<accession>A0A6A6YT82</accession>